<dbReference type="Proteomes" id="UP001157502">
    <property type="component" value="Chromosome 6"/>
</dbReference>
<accession>A0ACC2H271</accession>
<sequence>MLTTELYNQGFTLGTWNFFKASHGKGAPDGVGGLLKRTADRLVSQGEDISTAKHIFNALVNTNTAVKIFYIEEATVERPYSRCHNDSRCTMHYADSPGHHASTRKLTYCDVSCLCSTRQILQCQCYQAKAFNFKVNSAVPALHQDQPDLEVQWERDDIVGQWCVIRYDDEVYPGTIVEVKTIIQIILGLNPREPGEQLPASRSLRPTKLRRDQTGTFGRYNTQCRKQAAGKRYLTARTFANILWLIHVGLRWAALKIGCTECSPASICRWMILTGFKLNRYKGDIVLPYAVMKYDSLYQTMSEYADIIAIVDEKTPTSEF</sequence>
<evidence type="ECO:0000313" key="2">
    <source>
        <dbReference type="Proteomes" id="UP001157502"/>
    </source>
</evidence>
<reference evidence="1" key="1">
    <citation type="submission" date="2021-05" db="EMBL/GenBank/DDBJ databases">
        <authorList>
            <person name="Pan Q."/>
            <person name="Jouanno E."/>
            <person name="Zahm M."/>
            <person name="Klopp C."/>
            <person name="Cabau C."/>
            <person name="Louis A."/>
            <person name="Berthelot C."/>
            <person name="Parey E."/>
            <person name="Roest Crollius H."/>
            <person name="Montfort J."/>
            <person name="Robinson-Rechavi M."/>
            <person name="Bouchez O."/>
            <person name="Lampietro C."/>
            <person name="Lopez Roques C."/>
            <person name="Donnadieu C."/>
            <person name="Postlethwait J."/>
            <person name="Bobe J."/>
            <person name="Dillon D."/>
            <person name="Chandos A."/>
            <person name="von Hippel F."/>
            <person name="Guiguen Y."/>
        </authorList>
    </citation>
    <scope>NUCLEOTIDE SEQUENCE</scope>
    <source>
        <strain evidence="1">YG-Jan2019</strain>
    </source>
</reference>
<dbReference type="EMBL" id="CM055733">
    <property type="protein sequence ID" value="KAJ8009770.1"/>
    <property type="molecule type" value="Genomic_DNA"/>
</dbReference>
<comment type="caution">
    <text evidence="1">The sequence shown here is derived from an EMBL/GenBank/DDBJ whole genome shotgun (WGS) entry which is preliminary data.</text>
</comment>
<gene>
    <name evidence="1" type="ORF">DPEC_G00067670</name>
</gene>
<proteinExistence type="predicted"/>
<evidence type="ECO:0000313" key="1">
    <source>
        <dbReference type="EMBL" id="KAJ8009770.1"/>
    </source>
</evidence>
<name>A0ACC2H271_DALPE</name>
<organism evidence="1 2">
    <name type="scientific">Dallia pectoralis</name>
    <name type="common">Alaska blackfish</name>
    <dbReference type="NCBI Taxonomy" id="75939"/>
    <lineage>
        <taxon>Eukaryota</taxon>
        <taxon>Metazoa</taxon>
        <taxon>Chordata</taxon>
        <taxon>Craniata</taxon>
        <taxon>Vertebrata</taxon>
        <taxon>Euteleostomi</taxon>
        <taxon>Actinopterygii</taxon>
        <taxon>Neopterygii</taxon>
        <taxon>Teleostei</taxon>
        <taxon>Protacanthopterygii</taxon>
        <taxon>Esociformes</taxon>
        <taxon>Umbridae</taxon>
        <taxon>Dallia</taxon>
    </lineage>
</organism>
<protein>
    <submittedName>
        <fullName evidence="1">Uncharacterized protein</fullName>
    </submittedName>
</protein>
<keyword evidence="2" id="KW-1185">Reference proteome</keyword>